<organism evidence="8 9">
    <name type="scientific">Nocardioides marinquilinus</name>
    <dbReference type="NCBI Taxonomy" id="1210400"/>
    <lineage>
        <taxon>Bacteria</taxon>
        <taxon>Bacillati</taxon>
        <taxon>Actinomycetota</taxon>
        <taxon>Actinomycetes</taxon>
        <taxon>Propionibacteriales</taxon>
        <taxon>Nocardioidaceae</taxon>
        <taxon>Nocardioides</taxon>
    </lineage>
</organism>
<name>A0ABP9PT67_9ACTN</name>
<gene>
    <name evidence="8" type="ORF">GCM10023340_27070</name>
</gene>
<dbReference type="InterPro" id="IPR050638">
    <property type="entry name" value="AA-Vitamin_Transporters"/>
</dbReference>
<feature type="transmembrane region" description="Helical" evidence="6">
    <location>
        <begin position="196"/>
        <end position="215"/>
    </location>
</feature>
<keyword evidence="4 6" id="KW-1133">Transmembrane helix</keyword>
<evidence type="ECO:0000256" key="5">
    <source>
        <dbReference type="ARBA" id="ARBA00023136"/>
    </source>
</evidence>
<keyword evidence="5 6" id="KW-0472">Membrane</keyword>
<feature type="transmembrane region" description="Helical" evidence="6">
    <location>
        <begin position="111"/>
        <end position="132"/>
    </location>
</feature>
<feature type="transmembrane region" description="Helical" evidence="6">
    <location>
        <begin position="227"/>
        <end position="251"/>
    </location>
</feature>
<keyword evidence="3 6" id="KW-0812">Transmembrane</keyword>
<dbReference type="PANTHER" id="PTHR32322">
    <property type="entry name" value="INNER MEMBRANE TRANSPORTER"/>
    <property type="match status" value="1"/>
</dbReference>
<feature type="domain" description="EamA" evidence="7">
    <location>
        <begin position="31"/>
        <end position="155"/>
    </location>
</feature>
<dbReference type="InterPro" id="IPR000620">
    <property type="entry name" value="EamA_dom"/>
</dbReference>
<feature type="transmembrane region" description="Helical" evidence="6">
    <location>
        <begin position="58"/>
        <end position="76"/>
    </location>
</feature>
<evidence type="ECO:0000256" key="2">
    <source>
        <dbReference type="ARBA" id="ARBA00007362"/>
    </source>
</evidence>
<dbReference type="Pfam" id="PF00892">
    <property type="entry name" value="EamA"/>
    <property type="match status" value="2"/>
</dbReference>
<protein>
    <submittedName>
        <fullName evidence="8">EamA family transporter</fullName>
    </submittedName>
</protein>
<feature type="transmembrane region" description="Helical" evidence="6">
    <location>
        <begin position="31"/>
        <end position="52"/>
    </location>
</feature>
<dbReference type="InterPro" id="IPR037185">
    <property type="entry name" value="EmrE-like"/>
</dbReference>
<dbReference type="SUPFAM" id="SSF103481">
    <property type="entry name" value="Multidrug resistance efflux transporter EmrE"/>
    <property type="match status" value="2"/>
</dbReference>
<reference evidence="9" key="1">
    <citation type="journal article" date="2019" name="Int. J. Syst. Evol. Microbiol.">
        <title>The Global Catalogue of Microorganisms (GCM) 10K type strain sequencing project: providing services to taxonomists for standard genome sequencing and annotation.</title>
        <authorList>
            <consortium name="The Broad Institute Genomics Platform"/>
            <consortium name="The Broad Institute Genome Sequencing Center for Infectious Disease"/>
            <person name="Wu L."/>
            <person name="Ma J."/>
        </authorList>
    </citation>
    <scope>NUCLEOTIDE SEQUENCE [LARGE SCALE GENOMIC DNA]</scope>
    <source>
        <strain evidence="9">JCM 18459</strain>
    </source>
</reference>
<evidence type="ECO:0000256" key="3">
    <source>
        <dbReference type="ARBA" id="ARBA00022692"/>
    </source>
</evidence>
<evidence type="ECO:0000313" key="8">
    <source>
        <dbReference type="EMBL" id="GAA5150287.1"/>
    </source>
</evidence>
<evidence type="ECO:0000256" key="6">
    <source>
        <dbReference type="SAM" id="Phobius"/>
    </source>
</evidence>
<accession>A0ABP9PT67</accession>
<feature type="transmembrane region" description="Helical" evidence="6">
    <location>
        <begin position="139"/>
        <end position="157"/>
    </location>
</feature>
<comment type="subcellular location">
    <subcellularLocation>
        <location evidence="1">Membrane</location>
        <topology evidence="1">Multi-pass membrane protein</topology>
    </subcellularLocation>
</comment>
<feature type="domain" description="EamA" evidence="7">
    <location>
        <begin position="167"/>
        <end position="305"/>
    </location>
</feature>
<evidence type="ECO:0000256" key="1">
    <source>
        <dbReference type="ARBA" id="ARBA00004141"/>
    </source>
</evidence>
<dbReference type="PANTHER" id="PTHR32322:SF9">
    <property type="entry name" value="AMINO-ACID METABOLITE EFFLUX PUMP-RELATED"/>
    <property type="match status" value="1"/>
</dbReference>
<feature type="transmembrane region" description="Helical" evidence="6">
    <location>
        <begin position="83"/>
        <end position="105"/>
    </location>
</feature>
<feature type="transmembrane region" description="Helical" evidence="6">
    <location>
        <begin position="263"/>
        <end position="282"/>
    </location>
</feature>
<evidence type="ECO:0000256" key="4">
    <source>
        <dbReference type="ARBA" id="ARBA00022989"/>
    </source>
</evidence>
<dbReference type="EMBL" id="BAABKG010000003">
    <property type="protein sequence ID" value="GAA5150287.1"/>
    <property type="molecule type" value="Genomic_DNA"/>
</dbReference>
<feature type="transmembrane region" description="Helical" evidence="6">
    <location>
        <begin position="163"/>
        <end position="184"/>
    </location>
</feature>
<comment type="caution">
    <text evidence="8">The sequence shown here is derived from an EMBL/GenBank/DDBJ whole genome shotgun (WGS) entry which is preliminary data.</text>
</comment>
<evidence type="ECO:0000313" key="9">
    <source>
        <dbReference type="Proteomes" id="UP001500221"/>
    </source>
</evidence>
<keyword evidence="9" id="KW-1185">Reference proteome</keyword>
<proteinExistence type="inferred from homology"/>
<evidence type="ECO:0000259" key="7">
    <source>
        <dbReference type="Pfam" id="PF00892"/>
    </source>
</evidence>
<dbReference type="Proteomes" id="UP001500221">
    <property type="component" value="Unassembled WGS sequence"/>
</dbReference>
<feature type="transmembrane region" description="Helical" evidence="6">
    <location>
        <begin position="288"/>
        <end position="305"/>
    </location>
</feature>
<sequence>MQRRYIDSGRDHRWCCTVVVGDCGPVSRRDCLLAALVASIWGFNFVVIDWGMTGVPPLLFAAIRFTLVVVPAVFLLPRPDLPWRTLAGVGAFMSLGQFGFLYVAMDAGLPPGLAALVLQAQVLFTVAIAAGVLRERPTAAQLAGVGLGTAGLVVVGAGRGGDVPLAALVLCLLGALSWGCGNVLARASGARGGVALTVWSAVVVPVPLLALSLLVDGPDAVADGLAAFGWAAAASTAYTVVLASLVGYGVFTTLLGRNASAAVVPWVLLAPVVAMLSAALLLDEVPNAAEATGGVVMVLGVLVALRPPRRPTGLDAAAVVEPATAACAARP</sequence>
<comment type="similarity">
    <text evidence="2">Belongs to the EamA transporter family.</text>
</comment>